<sequence>MQALTTAFTAPSWCLDRFVVYIDNNRYHSSTLSPSRGWVDPSFTKCVPSQYTTSLQVFSPGVCPDYMTFARTTSHVHGDKTTWTGGCCQSGFSDMNGYFCTSTVTTPMAFLLEANVSTTDIYTTLSDLWIEHDQMTVAWQETDMEVLPKKVSLQYGSIMGPPVTTTTAESSTATHSTQVATVKTTSTIATATSATNSPSVAISSAGWTSKPISNTETETNEVDITITSTKHITATGNIASSPTPTSSSPTTFSSGSWLLWRAVITLIAGRVLLRGLY</sequence>
<dbReference type="Proteomes" id="UP001497700">
    <property type="component" value="Unassembled WGS sequence"/>
</dbReference>
<evidence type="ECO:0000313" key="2">
    <source>
        <dbReference type="Proteomes" id="UP001497700"/>
    </source>
</evidence>
<evidence type="ECO:0000313" key="1">
    <source>
        <dbReference type="EMBL" id="KAI4860052.1"/>
    </source>
</evidence>
<accession>A0ACB9YLI0</accession>
<organism evidence="1 2">
    <name type="scientific">Hypoxylon rubiginosum</name>
    <dbReference type="NCBI Taxonomy" id="110542"/>
    <lineage>
        <taxon>Eukaryota</taxon>
        <taxon>Fungi</taxon>
        <taxon>Dikarya</taxon>
        <taxon>Ascomycota</taxon>
        <taxon>Pezizomycotina</taxon>
        <taxon>Sordariomycetes</taxon>
        <taxon>Xylariomycetidae</taxon>
        <taxon>Xylariales</taxon>
        <taxon>Hypoxylaceae</taxon>
        <taxon>Hypoxylon</taxon>
    </lineage>
</organism>
<keyword evidence="2" id="KW-1185">Reference proteome</keyword>
<reference evidence="1 2" key="1">
    <citation type="journal article" date="2022" name="New Phytol.">
        <title>Ecological generalism drives hyperdiversity of secondary metabolite gene clusters in xylarialean endophytes.</title>
        <authorList>
            <person name="Franco M.E.E."/>
            <person name="Wisecaver J.H."/>
            <person name="Arnold A.E."/>
            <person name="Ju Y.M."/>
            <person name="Slot J.C."/>
            <person name="Ahrendt S."/>
            <person name="Moore L.P."/>
            <person name="Eastman K.E."/>
            <person name="Scott K."/>
            <person name="Konkel Z."/>
            <person name="Mondo S.J."/>
            <person name="Kuo A."/>
            <person name="Hayes R.D."/>
            <person name="Haridas S."/>
            <person name="Andreopoulos B."/>
            <person name="Riley R."/>
            <person name="LaButti K."/>
            <person name="Pangilinan J."/>
            <person name="Lipzen A."/>
            <person name="Amirebrahimi M."/>
            <person name="Yan J."/>
            <person name="Adam C."/>
            <person name="Keymanesh K."/>
            <person name="Ng V."/>
            <person name="Louie K."/>
            <person name="Northen T."/>
            <person name="Drula E."/>
            <person name="Henrissat B."/>
            <person name="Hsieh H.M."/>
            <person name="Youens-Clark K."/>
            <person name="Lutzoni F."/>
            <person name="Miadlikowska J."/>
            <person name="Eastwood D.C."/>
            <person name="Hamelin R.C."/>
            <person name="Grigoriev I.V."/>
            <person name="U'Ren J.M."/>
        </authorList>
    </citation>
    <scope>NUCLEOTIDE SEQUENCE [LARGE SCALE GENOMIC DNA]</scope>
    <source>
        <strain evidence="1 2">CBS 119005</strain>
    </source>
</reference>
<name>A0ACB9YLI0_9PEZI</name>
<gene>
    <name evidence="1" type="ORF">F4820DRAFT_128205</name>
</gene>
<comment type="caution">
    <text evidence="1">The sequence shown here is derived from an EMBL/GenBank/DDBJ whole genome shotgun (WGS) entry which is preliminary data.</text>
</comment>
<protein>
    <submittedName>
        <fullName evidence="1">Uncharacterized protein</fullName>
    </submittedName>
</protein>
<proteinExistence type="predicted"/>
<dbReference type="EMBL" id="MU393601">
    <property type="protein sequence ID" value="KAI4860052.1"/>
    <property type="molecule type" value="Genomic_DNA"/>
</dbReference>